<evidence type="ECO:0000313" key="1">
    <source>
        <dbReference type="Proteomes" id="UP000695007"/>
    </source>
</evidence>
<dbReference type="GeneID" id="105368710"/>
<dbReference type="RefSeq" id="XP_011506091.1">
    <property type="nucleotide sequence ID" value="XM_011507789.1"/>
</dbReference>
<evidence type="ECO:0000313" key="2">
    <source>
        <dbReference type="RefSeq" id="XP_011506091.1"/>
    </source>
</evidence>
<keyword evidence="1" id="KW-1185">Reference proteome</keyword>
<accession>A0AAJ6YXB7</accession>
<protein>
    <submittedName>
        <fullName evidence="2">Uncharacterized protein LOC105368710 isoform X1</fullName>
    </submittedName>
</protein>
<dbReference type="AlphaFoldDB" id="A0AAJ6YXB7"/>
<name>A0AAJ6YXB7_9HYME</name>
<proteinExistence type="predicted"/>
<organism evidence="1 2">
    <name type="scientific">Ceratosolen solmsi marchali</name>
    <dbReference type="NCBI Taxonomy" id="326594"/>
    <lineage>
        <taxon>Eukaryota</taxon>
        <taxon>Metazoa</taxon>
        <taxon>Ecdysozoa</taxon>
        <taxon>Arthropoda</taxon>
        <taxon>Hexapoda</taxon>
        <taxon>Insecta</taxon>
        <taxon>Pterygota</taxon>
        <taxon>Neoptera</taxon>
        <taxon>Endopterygota</taxon>
        <taxon>Hymenoptera</taxon>
        <taxon>Apocrita</taxon>
        <taxon>Proctotrupomorpha</taxon>
        <taxon>Chalcidoidea</taxon>
        <taxon>Agaonidae</taxon>
        <taxon>Agaoninae</taxon>
        <taxon>Ceratosolen</taxon>
    </lineage>
</organism>
<sequence>MSVILHEKMTNSIVQAELIHRKGDKLISEETGLEKEANKITNDNEEIRTHWQIVKYYFNRFRYYHFVVADTIDKYLSAACLWVLNMYFKLFWGAGPDLPSTFDEEN</sequence>
<gene>
    <name evidence="2" type="primary">LOC105368710</name>
</gene>
<dbReference type="KEGG" id="csol:105368710"/>
<dbReference type="Proteomes" id="UP000695007">
    <property type="component" value="Unplaced"/>
</dbReference>
<reference evidence="2" key="1">
    <citation type="submission" date="2025-08" db="UniProtKB">
        <authorList>
            <consortium name="RefSeq"/>
        </authorList>
    </citation>
    <scope>IDENTIFICATION</scope>
</reference>